<feature type="compositionally biased region" description="Polar residues" evidence="1">
    <location>
        <begin position="92"/>
        <end position="109"/>
    </location>
</feature>
<protein>
    <submittedName>
        <fullName evidence="2">Uncharacterized protein</fullName>
    </submittedName>
</protein>
<dbReference type="Gramene" id="TuG1812G0700004686.01.T01">
    <property type="protein sequence ID" value="TuG1812G0700004686.01.T01.cds463656"/>
    <property type="gene ID" value="TuG1812G0700004686.01"/>
</dbReference>
<name>A0A8R7V707_TRIUA</name>
<accession>A0A8R7V707</accession>
<evidence type="ECO:0000256" key="1">
    <source>
        <dbReference type="SAM" id="MobiDB-lite"/>
    </source>
</evidence>
<organism evidence="2 3">
    <name type="scientific">Triticum urartu</name>
    <name type="common">Red wild einkorn</name>
    <name type="synonym">Crithodium urartu</name>
    <dbReference type="NCBI Taxonomy" id="4572"/>
    <lineage>
        <taxon>Eukaryota</taxon>
        <taxon>Viridiplantae</taxon>
        <taxon>Streptophyta</taxon>
        <taxon>Embryophyta</taxon>
        <taxon>Tracheophyta</taxon>
        <taxon>Spermatophyta</taxon>
        <taxon>Magnoliopsida</taxon>
        <taxon>Liliopsida</taxon>
        <taxon>Poales</taxon>
        <taxon>Poaceae</taxon>
        <taxon>BOP clade</taxon>
        <taxon>Pooideae</taxon>
        <taxon>Triticodae</taxon>
        <taxon>Triticeae</taxon>
        <taxon>Triticinae</taxon>
        <taxon>Triticum</taxon>
    </lineage>
</organism>
<dbReference type="EnsemblPlants" id="TuG1812G0700004686.01.T01">
    <property type="protein sequence ID" value="TuG1812G0700004686.01.T01.cds463656"/>
    <property type="gene ID" value="TuG1812G0700004686.01"/>
</dbReference>
<reference evidence="3" key="1">
    <citation type="journal article" date="2013" name="Nature">
        <title>Draft genome of the wheat A-genome progenitor Triticum urartu.</title>
        <authorList>
            <person name="Ling H.Q."/>
            <person name="Zhao S."/>
            <person name="Liu D."/>
            <person name="Wang J."/>
            <person name="Sun H."/>
            <person name="Zhang C."/>
            <person name="Fan H."/>
            <person name="Li D."/>
            <person name="Dong L."/>
            <person name="Tao Y."/>
            <person name="Gao C."/>
            <person name="Wu H."/>
            <person name="Li Y."/>
            <person name="Cui Y."/>
            <person name="Guo X."/>
            <person name="Zheng S."/>
            <person name="Wang B."/>
            <person name="Yu K."/>
            <person name="Liang Q."/>
            <person name="Yang W."/>
            <person name="Lou X."/>
            <person name="Chen J."/>
            <person name="Feng M."/>
            <person name="Jian J."/>
            <person name="Zhang X."/>
            <person name="Luo G."/>
            <person name="Jiang Y."/>
            <person name="Liu J."/>
            <person name="Wang Z."/>
            <person name="Sha Y."/>
            <person name="Zhang B."/>
            <person name="Wu H."/>
            <person name="Tang D."/>
            <person name="Shen Q."/>
            <person name="Xue P."/>
            <person name="Zou S."/>
            <person name="Wang X."/>
            <person name="Liu X."/>
            <person name="Wang F."/>
            <person name="Yang Y."/>
            <person name="An X."/>
            <person name="Dong Z."/>
            <person name="Zhang K."/>
            <person name="Zhang X."/>
            <person name="Luo M.C."/>
            <person name="Dvorak J."/>
            <person name="Tong Y."/>
            <person name="Wang J."/>
            <person name="Yang H."/>
            <person name="Li Z."/>
            <person name="Wang D."/>
            <person name="Zhang A."/>
            <person name="Wang J."/>
        </authorList>
    </citation>
    <scope>NUCLEOTIDE SEQUENCE</scope>
    <source>
        <strain evidence="3">cv. G1812</strain>
    </source>
</reference>
<reference evidence="2" key="3">
    <citation type="submission" date="2022-06" db="UniProtKB">
        <authorList>
            <consortium name="EnsemblPlants"/>
        </authorList>
    </citation>
    <scope>IDENTIFICATION</scope>
</reference>
<sequence>MLSSLRKLPMNLSVLANSSSRLIFTSPSMSTSQSSSSSSSSWRAFSSPPACWPPFSELRKKMLAVDGHFLSTFSTTSLVFVFSSMILVTTKAGTTTRSPATAVRSSGRTDSAPALWNGEASTA</sequence>
<dbReference type="Proteomes" id="UP000015106">
    <property type="component" value="Chromosome 7"/>
</dbReference>
<dbReference type="AlphaFoldDB" id="A0A8R7V707"/>
<feature type="compositionally biased region" description="Low complexity" evidence="1">
    <location>
        <begin position="26"/>
        <end position="47"/>
    </location>
</feature>
<proteinExistence type="predicted"/>
<reference evidence="2" key="2">
    <citation type="submission" date="2018-03" db="EMBL/GenBank/DDBJ databases">
        <title>The Triticum urartu genome reveals the dynamic nature of wheat genome evolution.</title>
        <authorList>
            <person name="Ling H."/>
            <person name="Ma B."/>
            <person name="Shi X."/>
            <person name="Liu H."/>
            <person name="Dong L."/>
            <person name="Sun H."/>
            <person name="Cao Y."/>
            <person name="Gao Q."/>
            <person name="Zheng S."/>
            <person name="Li Y."/>
            <person name="Yu Y."/>
            <person name="Du H."/>
            <person name="Qi M."/>
            <person name="Li Y."/>
            <person name="Yu H."/>
            <person name="Cui Y."/>
            <person name="Wang N."/>
            <person name="Chen C."/>
            <person name="Wu H."/>
            <person name="Zhao Y."/>
            <person name="Zhang J."/>
            <person name="Li Y."/>
            <person name="Zhou W."/>
            <person name="Zhang B."/>
            <person name="Hu W."/>
            <person name="Eijk M."/>
            <person name="Tang J."/>
            <person name="Witsenboer H."/>
            <person name="Zhao S."/>
            <person name="Li Z."/>
            <person name="Zhang A."/>
            <person name="Wang D."/>
            <person name="Liang C."/>
        </authorList>
    </citation>
    <scope>NUCLEOTIDE SEQUENCE [LARGE SCALE GENOMIC DNA]</scope>
    <source>
        <strain evidence="2">cv. G1812</strain>
    </source>
</reference>
<feature type="region of interest" description="Disordered" evidence="1">
    <location>
        <begin position="25"/>
        <end position="48"/>
    </location>
</feature>
<keyword evidence="3" id="KW-1185">Reference proteome</keyword>
<evidence type="ECO:0000313" key="3">
    <source>
        <dbReference type="Proteomes" id="UP000015106"/>
    </source>
</evidence>
<evidence type="ECO:0000313" key="2">
    <source>
        <dbReference type="EnsemblPlants" id="TuG1812G0700004686.01.T01.cds463656"/>
    </source>
</evidence>
<feature type="region of interest" description="Disordered" evidence="1">
    <location>
        <begin position="92"/>
        <end position="123"/>
    </location>
</feature>